<dbReference type="EMBL" id="JAFCMP010000334">
    <property type="protein sequence ID" value="KAG5181395.1"/>
    <property type="molecule type" value="Genomic_DNA"/>
</dbReference>
<protein>
    <recommendedName>
        <fullName evidence="1">Alkyl hydroperoxide reductase subunit C/ Thiol specific antioxidant domain-containing protein</fullName>
    </recommendedName>
</protein>
<dbReference type="OrthoDB" id="10373036at2759"/>
<accession>A0A835YU18</accession>
<dbReference type="Gene3D" id="3.40.30.10">
    <property type="entry name" value="Glutaredoxin"/>
    <property type="match status" value="1"/>
</dbReference>
<gene>
    <name evidence="2" type="ORF">JKP88DRAFT_256542</name>
</gene>
<feature type="domain" description="Alkyl hydroperoxide reductase subunit C/ Thiol specific antioxidant" evidence="1">
    <location>
        <begin position="159"/>
        <end position="248"/>
    </location>
</feature>
<proteinExistence type="predicted"/>
<dbReference type="Proteomes" id="UP000664859">
    <property type="component" value="Unassembled WGS sequence"/>
</dbReference>
<organism evidence="2 3">
    <name type="scientific">Tribonema minus</name>
    <dbReference type="NCBI Taxonomy" id="303371"/>
    <lineage>
        <taxon>Eukaryota</taxon>
        <taxon>Sar</taxon>
        <taxon>Stramenopiles</taxon>
        <taxon>Ochrophyta</taxon>
        <taxon>PX clade</taxon>
        <taxon>Xanthophyceae</taxon>
        <taxon>Tribonematales</taxon>
        <taxon>Tribonemataceae</taxon>
        <taxon>Tribonema</taxon>
    </lineage>
</organism>
<dbReference type="InterPro" id="IPR036249">
    <property type="entry name" value="Thioredoxin-like_sf"/>
</dbReference>
<evidence type="ECO:0000313" key="2">
    <source>
        <dbReference type="EMBL" id="KAG5181395.1"/>
    </source>
</evidence>
<dbReference type="GO" id="GO:0016209">
    <property type="term" value="F:antioxidant activity"/>
    <property type="evidence" value="ECO:0007669"/>
    <property type="project" value="InterPro"/>
</dbReference>
<sequence length="291" mass="31586">MALLSAPCYCVGFSHVSMMAGGKMGKQAELLKKMEQVRQQKAAAQAAPSGAVAAPEIKPAVSTGAPVANTDWRTGQKLQPTVVEVEEATVQEEYALFEDLLEKDSELCFREGALDADPADLPPDVDAPAVTRSSTAAAANAIFFEPGDFAPLEVWAAALRDTEGAAASYASVRGARPLVIIADARPANADMRETLIELNRRFPRAAADLVAITPDTPAQNRRVAKKSNLFFPLLSDESREWLRAYLVTARVPWEKMVFVLEPRYGRFTAVVRDVDSLSVVEQVKEALKRQA</sequence>
<evidence type="ECO:0000259" key="1">
    <source>
        <dbReference type="Pfam" id="PF00578"/>
    </source>
</evidence>
<evidence type="ECO:0000313" key="3">
    <source>
        <dbReference type="Proteomes" id="UP000664859"/>
    </source>
</evidence>
<comment type="caution">
    <text evidence="2">The sequence shown here is derived from an EMBL/GenBank/DDBJ whole genome shotgun (WGS) entry which is preliminary data.</text>
</comment>
<dbReference type="SUPFAM" id="SSF52833">
    <property type="entry name" value="Thioredoxin-like"/>
    <property type="match status" value="1"/>
</dbReference>
<name>A0A835YU18_9STRA</name>
<dbReference type="Pfam" id="PF00578">
    <property type="entry name" value="AhpC-TSA"/>
    <property type="match status" value="1"/>
</dbReference>
<dbReference type="InterPro" id="IPR000866">
    <property type="entry name" value="AhpC/TSA"/>
</dbReference>
<reference evidence="2" key="1">
    <citation type="submission" date="2021-02" db="EMBL/GenBank/DDBJ databases">
        <title>First Annotated Genome of the Yellow-green Alga Tribonema minus.</title>
        <authorList>
            <person name="Mahan K.M."/>
        </authorList>
    </citation>
    <scope>NUCLEOTIDE SEQUENCE</scope>
    <source>
        <strain evidence="2">UTEX B ZZ1240</strain>
    </source>
</reference>
<dbReference type="AlphaFoldDB" id="A0A835YU18"/>
<dbReference type="GO" id="GO:0016491">
    <property type="term" value="F:oxidoreductase activity"/>
    <property type="evidence" value="ECO:0007669"/>
    <property type="project" value="InterPro"/>
</dbReference>
<keyword evidence="3" id="KW-1185">Reference proteome</keyword>